<dbReference type="AlphaFoldDB" id="A0A1W2TXQ0"/>
<feature type="signal peptide" evidence="3">
    <location>
        <begin position="1"/>
        <end position="19"/>
    </location>
</feature>
<keyword evidence="3" id="KW-0732">Signal</keyword>
<dbReference type="Gene3D" id="3.50.50.60">
    <property type="entry name" value="FAD/NAD(P)-binding domain"/>
    <property type="match status" value="2"/>
</dbReference>
<dbReference type="SUPFAM" id="SSF51905">
    <property type="entry name" value="FAD/NAD(P)-binding domain"/>
    <property type="match status" value="1"/>
</dbReference>
<evidence type="ECO:0000256" key="3">
    <source>
        <dbReference type="SAM" id="SignalP"/>
    </source>
</evidence>
<dbReference type="GO" id="GO:0050660">
    <property type="term" value="F:flavin adenine dinucleotide binding"/>
    <property type="evidence" value="ECO:0007669"/>
    <property type="project" value="InterPro"/>
</dbReference>
<reference evidence="5" key="1">
    <citation type="submission" date="2016-03" db="EMBL/GenBank/DDBJ databases">
        <title>Draft genome sequence of Rosellinia necatrix.</title>
        <authorList>
            <person name="Kanematsu S."/>
        </authorList>
    </citation>
    <scope>NUCLEOTIDE SEQUENCE [LARGE SCALE GENOMIC DNA]</scope>
    <source>
        <strain evidence="5">W97</strain>
    </source>
</reference>
<dbReference type="EMBL" id="DF977474">
    <property type="protein sequence ID" value="GAP93460.1"/>
    <property type="molecule type" value="Genomic_DNA"/>
</dbReference>
<dbReference type="PANTHER" id="PTHR11552">
    <property type="entry name" value="GLUCOSE-METHANOL-CHOLINE GMC OXIDOREDUCTASE"/>
    <property type="match status" value="1"/>
</dbReference>
<feature type="chain" id="PRO_5010741912" evidence="3">
    <location>
        <begin position="20"/>
        <end position="740"/>
    </location>
</feature>
<evidence type="ECO:0000256" key="1">
    <source>
        <dbReference type="ARBA" id="ARBA00010790"/>
    </source>
</evidence>
<dbReference type="InterPro" id="IPR012132">
    <property type="entry name" value="GMC_OxRdtase"/>
</dbReference>
<comment type="similarity">
    <text evidence="1">Belongs to the GMC oxidoreductase family.</text>
</comment>
<evidence type="ECO:0000256" key="2">
    <source>
        <dbReference type="SAM" id="MobiDB-lite"/>
    </source>
</evidence>
<dbReference type="Pfam" id="PF00732">
    <property type="entry name" value="GMC_oxred_N"/>
    <property type="match status" value="1"/>
</dbReference>
<evidence type="ECO:0000313" key="5">
    <source>
        <dbReference type="EMBL" id="GAP93460.1"/>
    </source>
</evidence>
<dbReference type="Pfam" id="PF05199">
    <property type="entry name" value="GMC_oxred_C"/>
    <property type="match status" value="1"/>
</dbReference>
<evidence type="ECO:0000313" key="6">
    <source>
        <dbReference type="Proteomes" id="UP000054516"/>
    </source>
</evidence>
<feature type="compositionally biased region" description="Basic residues" evidence="2">
    <location>
        <begin position="730"/>
        <end position="740"/>
    </location>
</feature>
<dbReference type="GO" id="GO:0016614">
    <property type="term" value="F:oxidoreductase activity, acting on CH-OH group of donors"/>
    <property type="evidence" value="ECO:0007669"/>
    <property type="project" value="InterPro"/>
</dbReference>
<dbReference type="SUPFAM" id="SSF54373">
    <property type="entry name" value="FAD-linked reductases, C-terminal domain"/>
    <property type="match status" value="1"/>
</dbReference>
<organism evidence="5">
    <name type="scientific">Rosellinia necatrix</name>
    <name type="common">White root-rot fungus</name>
    <dbReference type="NCBI Taxonomy" id="77044"/>
    <lineage>
        <taxon>Eukaryota</taxon>
        <taxon>Fungi</taxon>
        <taxon>Dikarya</taxon>
        <taxon>Ascomycota</taxon>
        <taxon>Pezizomycotina</taxon>
        <taxon>Sordariomycetes</taxon>
        <taxon>Xylariomycetidae</taxon>
        <taxon>Xylariales</taxon>
        <taxon>Xylariaceae</taxon>
        <taxon>Rosellinia</taxon>
    </lineage>
</organism>
<protein>
    <submittedName>
        <fullName evidence="5">Putative GMC oxidoreductase</fullName>
    </submittedName>
</protein>
<proteinExistence type="inferred from homology"/>
<dbReference type="Gene3D" id="3.30.560.10">
    <property type="entry name" value="Glucose Oxidase, domain 3"/>
    <property type="match status" value="1"/>
</dbReference>
<name>A0A1W2TXQ0_ROSNE</name>
<dbReference type="InterPro" id="IPR036188">
    <property type="entry name" value="FAD/NAD-bd_sf"/>
</dbReference>
<dbReference type="PROSITE" id="PS00624">
    <property type="entry name" value="GMC_OXRED_2"/>
    <property type="match status" value="1"/>
</dbReference>
<gene>
    <name evidence="5" type="ORF">SAMD00023353_2900030</name>
</gene>
<sequence length="740" mass="80171">MKSFSYLALLSAIAPVALAGSGPDGVDVLIDIIQPQNSYPQTSDKLIPIAKPAKDEYEYVIVGSGPGGAPLAANLAIAGHSVLLIDAGGDYGHLRERESPALANPSSERNEVSWGFFTRHYEDDTRALKDRKLTWLTPDGKFYSGVNVPEGSELLGNFYPRYGGLGGCAEHNALVALLPSKNDWNGIRDATGDPTWDAAAMRKYMKKLEKVEYPLHDANDDSHGYDGYLHMAINPPAIAAQDIKLMSVFAGAAKAFGVDNTAVTAAINDAVAFAKENSIDYETGLLPLNMTQPITDAMANMLEWDMNNDSPDRDTKKAFGRLPQHMDATNYRRSTPRDYVYDTATATNADGSRKYKLDVALDTLATKVLFDTTAAKPKATGVDFLFGKSLYRADPRSVHTENGGEPGTVKATKEVIVAGGAFNSPQLLKLSGVGPKEELDSFNIPVVLDLPGVGENLQDRLETSVNAEFPTNFTRILACYYLAADGDPCWAEYVDPNNKDAQKGNYASNGVVMGSFFTSSYSEDGEHDLWIGGFPALFNGFYPGYSSNAATVQNKNYWSWLVLKAHTRNTAGTVKLASTNPRDTPLITFHNTYEGQTKEEADKDVGALREGMRMALSFFENIPAIDGAASVFWPPKEVTDDDAKLDEWIVEEAWGHHASCSNKIGGDDDPMAVLDSKFRVRGVDSLRVVDASAFPHIPGIFPVLPIMMMAEKATEDILATTSTPPNGGSCKRKGGKGGKH</sequence>
<evidence type="ECO:0000259" key="4">
    <source>
        <dbReference type="PROSITE" id="PS00624"/>
    </source>
</evidence>
<dbReference type="PANTHER" id="PTHR11552:SF80">
    <property type="entry name" value="GMC OXIDOREDUCTASE"/>
    <property type="match status" value="1"/>
</dbReference>
<dbReference type="OrthoDB" id="269227at2759"/>
<dbReference type="OMA" id="HDLWIGG"/>
<dbReference type="Proteomes" id="UP000054516">
    <property type="component" value="Unassembled WGS sequence"/>
</dbReference>
<keyword evidence="6" id="KW-1185">Reference proteome</keyword>
<dbReference type="InterPro" id="IPR007867">
    <property type="entry name" value="GMC_OxRtase_C"/>
</dbReference>
<accession>A0A1W2TXQ0</accession>
<feature type="region of interest" description="Disordered" evidence="2">
    <location>
        <begin position="719"/>
        <end position="740"/>
    </location>
</feature>
<feature type="domain" description="Glucose-methanol-choline oxidoreductase N-terminal" evidence="4">
    <location>
        <begin position="420"/>
        <end position="434"/>
    </location>
</feature>
<dbReference type="InterPro" id="IPR000172">
    <property type="entry name" value="GMC_OxRdtase_N"/>
</dbReference>
<dbReference type="STRING" id="77044.A0A1W2TXQ0"/>